<dbReference type="InterPro" id="IPR039418">
    <property type="entry name" value="LexA-like"/>
</dbReference>
<evidence type="ECO:0000256" key="1">
    <source>
        <dbReference type="ARBA" id="ARBA00022670"/>
    </source>
</evidence>
<reference evidence="7 8" key="1">
    <citation type="submission" date="2020-03" db="EMBL/GenBank/DDBJ databases">
        <title>Soil Listeria distribution.</title>
        <authorList>
            <person name="Liao J."/>
            <person name="Wiedmann M."/>
        </authorList>
    </citation>
    <scope>NUCLEOTIDE SEQUENCE [LARGE SCALE GENOMIC DNA]</scope>
    <source>
        <strain evidence="7 8">FSL L7-1507</strain>
    </source>
</reference>
<dbReference type="InterPro" id="IPR001387">
    <property type="entry name" value="Cro/C1-type_HTH"/>
</dbReference>
<evidence type="ECO:0000313" key="8">
    <source>
        <dbReference type="Proteomes" id="UP000559885"/>
    </source>
</evidence>
<dbReference type="RefSeq" id="WP_185374998.1">
    <property type="nucleotide sequence ID" value="NZ_JAARRM010000007.1"/>
</dbReference>
<evidence type="ECO:0000259" key="6">
    <source>
        <dbReference type="PROSITE" id="PS50943"/>
    </source>
</evidence>
<keyword evidence="4" id="KW-0238">DNA-binding</keyword>
<feature type="domain" description="HTH cro/C1-type" evidence="6">
    <location>
        <begin position="8"/>
        <end position="63"/>
    </location>
</feature>
<dbReference type="EMBL" id="JAARRM010000007">
    <property type="protein sequence ID" value="MBC1522442.1"/>
    <property type="molecule type" value="Genomic_DNA"/>
</dbReference>
<dbReference type="PROSITE" id="PS00501">
    <property type="entry name" value="SPASE_I_1"/>
    <property type="match status" value="1"/>
</dbReference>
<dbReference type="GO" id="GO:0006508">
    <property type="term" value="P:proteolysis"/>
    <property type="evidence" value="ECO:0007669"/>
    <property type="project" value="UniProtKB-KW"/>
</dbReference>
<dbReference type="PROSITE" id="PS50943">
    <property type="entry name" value="HTH_CROC1"/>
    <property type="match status" value="1"/>
</dbReference>
<evidence type="ECO:0000256" key="5">
    <source>
        <dbReference type="ARBA" id="ARBA00023163"/>
    </source>
</evidence>
<dbReference type="Gene3D" id="1.10.260.40">
    <property type="entry name" value="lambda repressor-like DNA-binding domains"/>
    <property type="match status" value="1"/>
</dbReference>
<dbReference type="InterPro" id="IPR019756">
    <property type="entry name" value="Pept_S26A_signal_pept_1_Ser-AS"/>
</dbReference>
<keyword evidence="1" id="KW-0645">Protease</keyword>
<dbReference type="GO" id="GO:0004252">
    <property type="term" value="F:serine-type endopeptidase activity"/>
    <property type="evidence" value="ECO:0007669"/>
    <property type="project" value="InterPro"/>
</dbReference>
<dbReference type="Proteomes" id="UP000559885">
    <property type="component" value="Unassembled WGS sequence"/>
</dbReference>
<name>A0A841ZSS1_9LIST</name>
<comment type="caution">
    <text evidence="7">The sequence shown here is derived from an EMBL/GenBank/DDBJ whole genome shotgun (WGS) entry which is preliminary data.</text>
</comment>
<dbReference type="AlphaFoldDB" id="A0A841ZSS1"/>
<keyword evidence="3" id="KW-0805">Transcription regulation</keyword>
<gene>
    <name evidence="7" type="ORF">HB912_12365</name>
</gene>
<proteinExistence type="predicted"/>
<evidence type="ECO:0000256" key="2">
    <source>
        <dbReference type="ARBA" id="ARBA00022801"/>
    </source>
</evidence>
<protein>
    <submittedName>
        <fullName evidence="7">Helix-turn-helix transcriptional regulator</fullName>
    </submittedName>
</protein>
<keyword evidence="2" id="KW-0378">Hydrolase</keyword>
<dbReference type="GO" id="GO:0003677">
    <property type="term" value="F:DNA binding"/>
    <property type="evidence" value="ECO:0007669"/>
    <property type="project" value="UniProtKB-KW"/>
</dbReference>
<organism evidence="7 8">
    <name type="scientific">Listeria aquatica</name>
    <dbReference type="NCBI Taxonomy" id="1494960"/>
    <lineage>
        <taxon>Bacteria</taxon>
        <taxon>Bacillati</taxon>
        <taxon>Bacillota</taxon>
        <taxon>Bacilli</taxon>
        <taxon>Bacillales</taxon>
        <taxon>Listeriaceae</taxon>
        <taxon>Listeria</taxon>
    </lineage>
</organism>
<dbReference type="InterPro" id="IPR010982">
    <property type="entry name" value="Lambda_DNA-bd_dom_sf"/>
</dbReference>
<evidence type="ECO:0000313" key="7">
    <source>
        <dbReference type="EMBL" id="MBC1522442.1"/>
    </source>
</evidence>
<dbReference type="PANTHER" id="PTHR40661:SF3">
    <property type="entry name" value="FELS-1 PROPHAGE TRANSCRIPTIONAL REGULATOR"/>
    <property type="match status" value="1"/>
</dbReference>
<dbReference type="SMART" id="SM00530">
    <property type="entry name" value="HTH_XRE"/>
    <property type="match status" value="1"/>
</dbReference>
<evidence type="ECO:0000256" key="3">
    <source>
        <dbReference type="ARBA" id="ARBA00023015"/>
    </source>
</evidence>
<accession>A0A841ZSS1</accession>
<dbReference type="InterPro" id="IPR036286">
    <property type="entry name" value="LexA/Signal_pep-like_sf"/>
</dbReference>
<keyword evidence="5" id="KW-0804">Transcription</keyword>
<sequence length="245" mass="28352">METMGDRIKRLRIEMGLTQEELGKRVGLKRAAINKYEKGNVENMKRSIVEKMSSLFSVSPSYLMALDESNSEKNTIFQLYNKLEKTRQERVYRYTEQQLHEQENEKVSQANFNGNDNDIDVAGKVAAGLGTQNFDKTQPLFTIRMNKEDIPSDYDLALQVTGDSMEPTFEDGEIIFVKEQDEFQNGMIAAVEINEEAFIKKIYKEESRIRLVSLNRDTDKNGNRLYPDFYADEKDELYLIGRVVL</sequence>
<dbReference type="CDD" id="cd00093">
    <property type="entry name" value="HTH_XRE"/>
    <property type="match status" value="1"/>
</dbReference>
<evidence type="ECO:0000256" key="4">
    <source>
        <dbReference type="ARBA" id="ARBA00023125"/>
    </source>
</evidence>
<dbReference type="Pfam" id="PF00717">
    <property type="entry name" value="Peptidase_S24"/>
    <property type="match status" value="1"/>
</dbReference>
<dbReference type="PANTHER" id="PTHR40661">
    <property type="match status" value="1"/>
</dbReference>
<dbReference type="GO" id="GO:0016020">
    <property type="term" value="C:membrane"/>
    <property type="evidence" value="ECO:0007669"/>
    <property type="project" value="InterPro"/>
</dbReference>
<dbReference type="InterPro" id="IPR015927">
    <property type="entry name" value="Peptidase_S24_S26A/B/C"/>
</dbReference>
<dbReference type="Pfam" id="PF01381">
    <property type="entry name" value="HTH_3"/>
    <property type="match status" value="1"/>
</dbReference>
<dbReference type="Gene3D" id="2.10.109.10">
    <property type="entry name" value="Umud Fragment, subunit A"/>
    <property type="match status" value="1"/>
</dbReference>
<dbReference type="CDD" id="cd06529">
    <property type="entry name" value="S24_LexA-like"/>
    <property type="match status" value="1"/>
</dbReference>
<dbReference type="SUPFAM" id="SSF51306">
    <property type="entry name" value="LexA/Signal peptidase"/>
    <property type="match status" value="1"/>
</dbReference>
<dbReference type="SUPFAM" id="SSF47413">
    <property type="entry name" value="lambda repressor-like DNA-binding domains"/>
    <property type="match status" value="1"/>
</dbReference>